<keyword evidence="5" id="KW-0479">Metal-binding</keyword>
<accession>A0A423PYL3</accession>
<protein>
    <recommendedName>
        <fullName evidence="5">5-formyltetrahydrofolate cyclo-ligase</fullName>
        <ecNumber evidence="5">6.3.3.2</ecNumber>
    </recommendedName>
</protein>
<evidence type="ECO:0000256" key="4">
    <source>
        <dbReference type="PIRSR" id="PIRSR006806-1"/>
    </source>
</evidence>
<keyword evidence="2 4" id="KW-0547">Nucleotide-binding</keyword>
<evidence type="ECO:0000256" key="5">
    <source>
        <dbReference type="RuleBase" id="RU361279"/>
    </source>
</evidence>
<sequence>MSDITALRKRALAARRALSDRERDDFSVRAARRAARLPALRRARRIGFFWPMAGEIDPRPLIARLGPGCTAFLPRVEGRALSFVAVQSASFRFRTSSFGLVEPIGGPVRPVNALDAIITPLAAFDGHARRIGMGGGFYDRTLALPEGLGGFRRPYLVGLAFEAQRVPHIETRPWDIDLDVLVTESAIHRRAQRAGESR</sequence>
<evidence type="ECO:0000256" key="2">
    <source>
        <dbReference type="ARBA" id="ARBA00022741"/>
    </source>
</evidence>
<dbReference type="AlphaFoldDB" id="A0A423PYL3"/>
<dbReference type="RefSeq" id="WP_123590835.1">
    <property type="nucleotide sequence ID" value="NZ_AYKF01000075.1"/>
</dbReference>
<evidence type="ECO:0000313" key="6">
    <source>
        <dbReference type="EMBL" id="ROO30691.1"/>
    </source>
</evidence>
<keyword evidence="5" id="KW-0460">Magnesium</keyword>
<dbReference type="GO" id="GO:0030272">
    <property type="term" value="F:5-formyltetrahydrofolate cyclo-ligase activity"/>
    <property type="evidence" value="ECO:0007669"/>
    <property type="project" value="UniProtKB-EC"/>
</dbReference>
<dbReference type="EC" id="6.3.3.2" evidence="5"/>
<dbReference type="InterPro" id="IPR024185">
    <property type="entry name" value="FTHF_cligase-like_sf"/>
</dbReference>
<organism evidence="6 7">
    <name type="scientific">Salinisphaera orenii YIM 95161</name>
    <dbReference type="NCBI Taxonomy" id="1051139"/>
    <lineage>
        <taxon>Bacteria</taxon>
        <taxon>Pseudomonadati</taxon>
        <taxon>Pseudomonadota</taxon>
        <taxon>Gammaproteobacteria</taxon>
        <taxon>Salinisphaerales</taxon>
        <taxon>Salinisphaeraceae</taxon>
        <taxon>Salinisphaera</taxon>
    </lineage>
</organism>
<evidence type="ECO:0000256" key="1">
    <source>
        <dbReference type="ARBA" id="ARBA00010638"/>
    </source>
</evidence>
<dbReference type="GO" id="GO:0009396">
    <property type="term" value="P:folic acid-containing compound biosynthetic process"/>
    <property type="evidence" value="ECO:0007669"/>
    <property type="project" value="TreeGrafter"/>
</dbReference>
<reference evidence="6 7" key="1">
    <citation type="submission" date="2013-10" db="EMBL/GenBank/DDBJ databases">
        <title>Salinisphaera halophila YIM 95161 Genome Sequencing.</title>
        <authorList>
            <person name="Lai Q."/>
            <person name="Li C."/>
            <person name="Shao Z."/>
        </authorList>
    </citation>
    <scope>NUCLEOTIDE SEQUENCE [LARGE SCALE GENOMIC DNA]</scope>
    <source>
        <strain evidence="6 7">YIM 95161</strain>
    </source>
</reference>
<comment type="caution">
    <text evidence="6">The sequence shown here is derived from an EMBL/GenBank/DDBJ whole genome shotgun (WGS) entry which is preliminary data.</text>
</comment>
<dbReference type="OrthoDB" id="9801938at2"/>
<dbReference type="PIRSF" id="PIRSF006806">
    <property type="entry name" value="FTHF_cligase"/>
    <property type="match status" value="1"/>
</dbReference>
<comment type="catalytic activity">
    <reaction evidence="5">
        <text>(6S)-5-formyl-5,6,7,8-tetrahydrofolate + ATP = (6R)-5,10-methenyltetrahydrofolate + ADP + phosphate</text>
        <dbReference type="Rhea" id="RHEA:10488"/>
        <dbReference type="ChEBI" id="CHEBI:30616"/>
        <dbReference type="ChEBI" id="CHEBI:43474"/>
        <dbReference type="ChEBI" id="CHEBI:57455"/>
        <dbReference type="ChEBI" id="CHEBI:57457"/>
        <dbReference type="ChEBI" id="CHEBI:456216"/>
        <dbReference type="EC" id="6.3.3.2"/>
    </reaction>
</comment>
<dbReference type="PANTHER" id="PTHR23407:SF1">
    <property type="entry name" value="5-FORMYLTETRAHYDROFOLATE CYCLO-LIGASE"/>
    <property type="match status" value="1"/>
</dbReference>
<dbReference type="InterPro" id="IPR037171">
    <property type="entry name" value="NagB/RpiA_transferase-like"/>
</dbReference>
<dbReference type="GO" id="GO:0035999">
    <property type="term" value="P:tetrahydrofolate interconversion"/>
    <property type="evidence" value="ECO:0007669"/>
    <property type="project" value="TreeGrafter"/>
</dbReference>
<keyword evidence="6" id="KW-0436">Ligase</keyword>
<dbReference type="Proteomes" id="UP000285123">
    <property type="component" value="Unassembled WGS sequence"/>
</dbReference>
<name>A0A423PYL3_9GAMM</name>
<keyword evidence="3 4" id="KW-0067">ATP-binding</keyword>
<dbReference type="SUPFAM" id="SSF100950">
    <property type="entry name" value="NagB/RpiA/CoA transferase-like"/>
    <property type="match status" value="1"/>
</dbReference>
<dbReference type="Pfam" id="PF01812">
    <property type="entry name" value="5-FTHF_cyc-lig"/>
    <property type="match status" value="1"/>
</dbReference>
<dbReference type="GO" id="GO:0046872">
    <property type="term" value="F:metal ion binding"/>
    <property type="evidence" value="ECO:0007669"/>
    <property type="project" value="UniProtKB-KW"/>
</dbReference>
<dbReference type="NCBIfam" id="TIGR02727">
    <property type="entry name" value="MTHFS_bact"/>
    <property type="match status" value="1"/>
</dbReference>
<feature type="binding site" evidence="4">
    <location>
        <begin position="130"/>
        <end position="138"/>
    </location>
    <ligand>
        <name>ATP</name>
        <dbReference type="ChEBI" id="CHEBI:30616"/>
    </ligand>
</feature>
<dbReference type="EMBL" id="AYKF01000075">
    <property type="protein sequence ID" value="ROO30691.1"/>
    <property type="molecule type" value="Genomic_DNA"/>
</dbReference>
<evidence type="ECO:0000313" key="7">
    <source>
        <dbReference type="Proteomes" id="UP000285123"/>
    </source>
</evidence>
<evidence type="ECO:0000256" key="3">
    <source>
        <dbReference type="ARBA" id="ARBA00022840"/>
    </source>
</evidence>
<comment type="similarity">
    <text evidence="1 5">Belongs to the 5-formyltetrahydrofolate cyclo-ligase family.</text>
</comment>
<comment type="cofactor">
    <cofactor evidence="5">
        <name>Mg(2+)</name>
        <dbReference type="ChEBI" id="CHEBI:18420"/>
    </cofactor>
</comment>
<dbReference type="Gene3D" id="3.40.50.10420">
    <property type="entry name" value="NagB/RpiA/CoA transferase-like"/>
    <property type="match status" value="1"/>
</dbReference>
<feature type="binding site" evidence="4">
    <location>
        <position position="55"/>
    </location>
    <ligand>
        <name>substrate</name>
    </ligand>
</feature>
<dbReference type="PANTHER" id="PTHR23407">
    <property type="entry name" value="ATPASE INHIBITOR/5-FORMYLTETRAHYDROFOLATE CYCLO-LIGASE"/>
    <property type="match status" value="1"/>
</dbReference>
<proteinExistence type="inferred from homology"/>
<dbReference type="GO" id="GO:0005524">
    <property type="term" value="F:ATP binding"/>
    <property type="evidence" value="ECO:0007669"/>
    <property type="project" value="UniProtKB-KW"/>
</dbReference>
<dbReference type="InterPro" id="IPR002698">
    <property type="entry name" value="FTHF_cligase"/>
</dbReference>
<gene>
    <name evidence="6" type="ORF">SAHL_07750</name>
</gene>